<evidence type="ECO:0000313" key="4">
    <source>
        <dbReference type="EMBL" id="ATD61445.1"/>
    </source>
</evidence>
<protein>
    <submittedName>
        <fullName evidence="4">UDP-N-acetylglucosamine 2-epimerase (Non-hydrolyzing)</fullName>
    </submittedName>
</protein>
<gene>
    <name evidence="4" type="ORF">CNX70_15715</name>
</gene>
<keyword evidence="5" id="KW-1185">Reference proteome</keyword>
<dbReference type="InterPro" id="IPR029767">
    <property type="entry name" value="WecB-like"/>
</dbReference>
<dbReference type="NCBIfam" id="TIGR00236">
    <property type="entry name" value="wecB"/>
    <property type="match status" value="1"/>
</dbReference>
<reference evidence="4 5" key="1">
    <citation type="submission" date="2017-09" db="EMBL/GenBank/DDBJ databases">
        <title>Complete genome sequence of Janthinobacterium svalbardensis PAMC 27463.</title>
        <authorList>
            <person name="Cho Y.-J."/>
            <person name="Cho A."/>
            <person name="Kim O.-S."/>
            <person name="Lee J.-I."/>
        </authorList>
    </citation>
    <scope>NUCLEOTIDE SEQUENCE [LARGE SCALE GENOMIC DNA]</scope>
    <source>
        <strain evidence="4 5">PAMC 27463</strain>
    </source>
</reference>
<feature type="compositionally biased region" description="Low complexity" evidence="2">
    <location>
        <begin position="1"/>
        <end position="21"/>
    </location>
</feature>
<evidence type="ECO:0000256" key="2">
    <source>
        <dbReference type="SAM" id="MobiDB-lite"/>
    </source>
</evidence>
<dbReference type="Pfam" id="PF02350">
    <property type="entry name" value="Epimerase_2"/>
    <property type="match status" value="1"/>
</dbReference>
<dbReference type="InterPro" id="IPR003331">
    <property type="entry name" value="UDP_GlcNAc_Epimerase_2_dom"/>
</dbReference>
<dbReference type="GO" id="GO:0016853">
    <property type="term" value="F:isomerase activity"/>
    <property type="evidence" value="ECO:0007669"/>
    <property type="project" value="UniProtKB-KW"/>
</dbReference>
<dbReference type="KEGG" id="jsv:CNX70_15715"/>
<dbReference type="PANTHER" id="PTHR43174:SF1">
    <property type="entry name" value="UDP-N-ACETYLGLUCOSAMINE 2-EPIMERASE"/>
    <property type="match status" value="1"/>
</dbReference>
<dbReference type="Proteomes" id="UP000218437">
    <property type="component" value="Chromosome"/>
</dbReference>
<dbReference type="SUPFAM" id="SSF53756">
    <property type="entry name" value="UDP-Glycosyltransferase/glycogen phosphorylase"/>
    <property type="match status" value="1"/>
</dbReference>
<dbReference type="EMBL" id="CP023422">
    <property type="protein sequence ID" value="ATD61445.1"/>
    <property type="molecule type" value="Genomic_DNA"/>
</dbReference>
<feature type="region of interest" description="Disordered" evidence="2">
    <location>
        <begin position="1"/>
        <end position="33"/>
    </location>
</feature>
<organism evidence="4 5">
    <name type="scientific">Janthinobacterium svalbardensis</name>
    <dbReference type="NCBI Taxonomy" id="368607"/>
    <lineage>
        <taxon>Bacteria</taxon>
        <taxon>Pseudomonadati</taxon>
        <taxon>Pseudomonadota</taxon>
        <taxon>Betaproteobacteria</taxon>
        <taxon>Burkholderiales</taxon>
        <taxon>Oxalobacteraceae</taxon>
        <taxon>Janthinobacterium</taxon>
    </lineage>
</organism>
<name>A0A290WX01_9BURK</name>
<keyword evidence="1" id="KW-0413">Isomerase</keyword>
<accession>A0A290WX01</accession>
<sequence>MCGTCGTPATGAATTAKTASAPRSPCNSKEPAMSDPSLLCVVAARPNLMKMAPILAALARQAPAVRVTLLHTGQHYDTAMNGQLFTDLDLRAPDISLDVGSGNHAQQTAEIMRRFDAVLDTHPPLAPDCVLVVGDVNSTLACALVAAKRNIPVIHVEAGLRSGDRRMPEEINRVLTDQLSSLLLTSEESARANLLREGIAPERIHFTGNVMIDSLRQQLPRAVQPETTLRAHGHACPPAYGLLTLHRPSNVDDAAQLQALLQALGQLSCQLPLLFPIHPRTLAGLRLAGLEALLARQAIVCLPPLGYLEMLGLMQGARLVLTDSGGIQEESTALGVPCLTLRDNTERPVTVSAGTNTLAGTQPATILALARAILETGGKRGRIPPLWDGHAAERIAAVIAPWLAARRGTP</sequence>
<evidence type="ECO:0000259" key="3">
    <source>
        <dbReference type="Pfam" id="PF02350"/>
    </source>
</evidence>
<dbReference type="CDD" id="cd03786">
    <property type="entry name" value="GTB_UDP-GlcNAc_2-Epimerase"/>
    <property type="match status" value="1"/>
</dbReference>
<dbReference type="AlphaFoldDB" id="A0A290WX01"/>
<evidence type="ECO:0000256" key="1">
    <source>
        <dbReference type="RuleBase" id="RU003513"/>
    </source>
</evidence>
<proteinExistence type="inferred from homology"/>
<evidence type="ECO:0000313" key="5">
    <source>
        <dbReference type="Proteomes" id="UP000218437"/>
    </source>
</evidence>
<comment type="similarity">
    <text evidence="1">Belongs to the UDP-N-acetylglucosamine 2-epimerase family.</text>
</comment>
<dbReference type="Gene3D" id="3.40.50.2000">
    <property type="entry name" value="Glycogen Phosphorylase B"/>
    <property type="match status" value="2"/>
</dbReference>
<feature type="domain" description="UDP-N-acetylglucosamine 2-epimerase" evidence="3">
    <location>
        <begin position="60"/>
        <end position="399"/>
    </location>
</feature>
<dbReference type="PANTHER" id="PTHR43174">
    <property type="entry name" value="UDP-N-ACETYLGLUCOSAMINE 2-EPIMERASE"/>
    <property type="match status" value="1"/>
</dbReference>